<accession>A0A3A2ZIF2</accession>
<feature type="region of interest" description="Disordered" evidence="1">
    <location>
        <begin position="146"/>
        <end position="170"/>
    </location>
</feature>
<dbReference type="AlphaFoldDB" id="A0A3A2ZIF2"/>
<evidence type="ECO:0000313" key="2">
    <source>
        <dbReference type="EMBL" id="RJE22892.1"/>
    </source>
</evidence>
<feature type="compositionally biased region" description="Basic and acidic residues" evidence="1">
    <location>
        <begin position="7"/>
        <end position="17"/>
    </location>
</feature>
<protein>
    <submittedName>
        <fullName evidence="2">Uncharacterized protein</fullName>
    </submittedName>
</protein>
<feature type="region of interest" description="Disordered" evidence="1">
    <location>
        <begin position="1"/>
        <end position="73"/>
    </location>
</feature>
<dbReference type="EMBL" id="MVGC01000146">
    <property type="protein sequence ID" value="RJE22892.1"/>
    <property type="molecule type" value="Genomic_DNA"/>
</dbReference>
<name>A0A3A2ZIF2_9EURO</name>
<dbReference type="OrthoDB" id="4503685at2759"/>
<comment type="caution">
    <text evidence="2">The sequence shown here is derived from an EMBL/GenBank/DDBJ whole genome shotgun (WGS) entry which is preliminary data.</text>
</comment>
<evidence type="ECO:0000313" key="3">
    <source>
        <dbReference type="Proteomes" id="UP000266188"/>
    </source>
</evidence>
<sequence length="188" mass="20833">MPKKNKKTTEAGPRVKSENLSTSLDNTSTATSSKETPHRHDLTRDALRELNRQNKANQPVPASPPLLSPPPITNEKHLKRFARLGGPSLTDIRGYPRPPRDAEANTILEDACPGNTQALFRTAYPCPENQRKAKIISEAKLEPLDPNFPPALTPNAAHPGVSREPNESIKPCSQLVIERLEREMNIQK</sequence>
<feature type="compositionally biased region" description="Polar residues" evidence="1">
    <location>
        <begin position="18"/>
        <end position="34"/>
    </location>
</feature>
<reference evidence="3" key="1">
    <citation type="submission" date="2017-02" db="EMBL/GenBank/DDBJ databases">
        <authorList>
            <person name="Tafer H."/>
            <person name="Lopandic K."/>
        </authorList>
    </citation>
    <scope>NUCLEOTIDE SEQUENCE [LARGE SCALE GENOMIC DNA]</scope>
    <source>
        <strain evidence="3">CBS 366.77</strain>
    </source>
</reference>
<feature type="compositionally biased region" description="Basic and acidic residues" evidence="1">
    <location>
        <begin position="35"/>
        <end position="52"/>
    </location>
</feature>
<organism evidence="2 3">
    <name type="scientific">Aspergillus sclerotialis</name>
    <dbReference type="NCBI Taxonomy" id="2070753"/>
    <lineage>
        <taxon>Eukaryota</taxon>
        <taxon>Fungi</taxon>
        <taxon>Dikarya</taxon>
        <taxon>Ascomycota</taxon>
        <taxon>Pezizomycotina</taxon>
        <taxon>Eurotiomycetes</taxon>
        <taxon>Eurotiomycetidae</taxon>
        <taxon>Eurotiales</taxon>
        <taxon>Aspergillaceae</taxon>
        <taxon>Aspergillus</taxon>
        <taxon>Aspergillus subgen. Polypaecilum</taxon>
    </lineage>
</organism>
<gene>
    <name evidence="2" type="ORF">PHISCL_04788</name>
</gene>
<proteinExistence type="predicted"/>
<dbReference type="Proteomes" id="UP000266188">
    <property type="component" value="Unassembled WGS sequence"/>
</dbReference>
<evidence type="ECO:0000256" key="1">
    <source>
        <dbReference type="SAM" id="MobiDB-lite"/>
    </source>
</evidence>
<keyword evidence="3" id="KW-1185">Reference proteome</keyword>
<feature type="compositionally biased region" description="Pro residues" evidence="1">
    <location>
        <begin position="61"/>
        <end position="72"/>
    </location>
</feature>